<comment type="caution">
    <text evidence="2">The sequence shown here is derived from an EMBL/GenBank/DDBJ whole genome shotgun (WGS) entry which is preliminary data.</text>
</comment>
<accession>A0ABR5PL52</accession>
<dbReference type="InterPro" id="IPR029044">
    <property type="entry name" value="Nucleotide-diphossugar_trans"/>
</dbReference>
<dbReference type="RefSeq" id="WP_056971960.1">
    <property type="nucleotide sequence ID" value="NZ_AZFI01000073.1"/>
</dbReference>
<gene>
    <name evidence="2" type="ORF">FC65_GL002011</name>
</gene>
<sequence length="330" mass="38858">MKVSVVIATYNGEDFVTQQLESIRSQNREPDEVLICDDRSTDNTQRLVSNFIEKNSLDNWSFMINSENQGYQKNFYNLLKKASGDIIFLSDQDDEWTSDKIEKMAQIMQHDNSIETLNSGIQLIDQNSDKVALPARKNFYNANFLYSKEPLRYLNSFSLDDIIKRNISPGCSMCISKNLRDEFVSTYNFELPHDWFLNMIASVDKKCFFLNENLIRYRMHNNNTLGVSENWGAQSKVNSFENSRQTKIKEFEQLLSSLTIISQRQDIKSAEHLANYLRARLRFYKKQTLGSLLRLRDYKEYYQTATFRGQIWDFLVAFKLKKIIYRLLQM</sequence>
<dbReference type="Gene3D" id="3.90.550.10">
    <property type="entry name" value="Spore Coat Polysaccharide Biosynthesis Protein SpsA, Chain A"/>
    <property type="match status" value="1"/>
</dbReference>
<evidence type="ECO:0000259" key="1">
    <source>
        <dbReference type="Pfam" id="PF00535"/>
    </source>
</evidence>
<protein>
    <submittedName>
        <fullName evidence="2">Alpha-L-Rha alpha-1,3-L-rhamnosyltransferase</fullName>
    </submittedName>
</protein>
<name>A0ABR5PL52_9LACO</name>
<dbReference type="InterPro" id="IPR001173">
    <property type="entry name" value="Glyco_trans_2-like"/>
</dbReference>
<evidence type="ECO:0000313" key="2">
    <source>
        <dbReference type="EMBL" id="KRM27198.1"/>
    </source>
</evidence>
<dbReference type="PANTHER" id="PTHR22916">
    <property type="entry name" value="GLYCOSYLTRANSFERASE"/>
    <property type="match status" value="1"/>
</dbReference>
<dbReference type="PANTHER" id="PTHR22916:SF3">
    <property type="entry name" value="UDP-GLCNAC:BETAGAL BETA-1,3-N-ACETYLGLUCOSAMINYLTRANSFERASE-LIKE PROTEIN 1"/>
    <property type="match status" value="1"/>
</dbReference>
<organism evidence="2 3">
    <name type="scientific">Ligilactobacillus acidipiscis DSM 15836</name>
    <dbReference type="NCBI Taxonomy" id="1423716"/>
    <lineage>
        <taxon>Bacteria</taxon>
        <taxon>Bacillati</taxon>
        <taxon>Bacillota</taxon>
        <taxon>Bacilli</taxon>
        <taxon>Lactobacillales</taxon>
        <taxon>Lactobacillaceae</taxon>
        <taxon>Ligilactobacillus</taxon>
    </lineage>
</organism>
<evidence type="ECO:0000313" key="3">
    <source>
        <dbReference type="Proteomes" id="UP000051217"/>
    </source>
</evidence>
<keyword evidence="3" id="KW-1185">Reference proteome</keyword>
<dbReference type="Pfam" id="PF00535">
    <property type="entry name" value="Glycos_transf_2"/>
    <property type="match status" value="1"/>
</dbReference>
<feature type="domain" description="Glycosyltransferase 2-like" evidence="1">
    <location>
        <begin position="4"/>
        <end position="118"/>
    </location>
</feature>
<reference evidence="2 3" key="1">
    <citation type="journal article" date="2015" name="Genome Announc.">
        <title>Expanding the biotechnology potential of lactobacilli through comparative genomics of 213 strains and associated genera.</title>
        <authorList>
            <person name="Sun Z."/>
            <person name="Harris H.M."/>
            <person name="McCann A."/>
            <person name="Guo C."/>
            <person name="Argimon S."/>
            <person name="Zhang W."/>
            <person name="Yang X."/>
            <person name="Jeffery I.B."/>
            <person name="Cooney J.C."/>
            <person name="Kagawa T.F."/>
            <person name="Liu W."/>
            <person name="Song Y."/>
            <person name="Salvetti E."/>
            <person name="Wrobel A."/>
            <person name="Rasinkangas P."/>
            <person name="Parkhill J."/>
            <person name="Rea M.C."/>
            <person name="O'Sullivan O."/>
            <person name="Ritari J."/>
            <person name="Douillard F.P."/>
            <person name="Paul Ross R."/>
            <person name="Yang R."/>
            <person name="Briner A.E."/>
            <person name="Felis G.E."/>
            <person name="de Vos W.M."/>
            <person name="Barrangou R."/>
            <person name="Klaenhammer T.R."/>
            <person name="Caufield P.W."/>
            <person name="Cui Y."/>
            <person name="Zhang H."/>
            <person name="O'Toole P.W."/>
        </authorList>
    </citation>
    <scope>NUCLEOTIDE SEQUENCE [LARGE SCALE GENOMIC DNA]</scope>
    <source>
        <strain evidence="2 3">DSM 15836</strain>
    </source>
</reference>
<proteinExistence type="predicted"/>
<dbReference type="Proteomes" id="UP000051217">
    <property type="component" value="Unassembled WGS sequence"/>
</dbReference>
<dbReference type="EMBL" id="AZFI01000073">
    <property type="protein sequence ID" value="KRM27198.1"/>
    <property type="molecule type" value="Genomic_DNA"/>
</dbReference>
<dbReference type="SUPFAM" id="SSF53448">
    <property type="entry name" value="Nucleotide-diphospho-sugar transferases"/>
    <property type="match status" value="1"/>
</dbReference>